<dbReference type="AlphaFoldDB" id="A0A3R9QPE6"/>
<keyword evidence="3" id="KW-1185">Reference proteome</keyword>
<name>A0A3R9QPE6_9BACI</name>
<gene>
    <name evidence="2" type="ORF">D7Z54_02315</name>
</gene>
<reference evidence="2 3" key="1">
    <citation type="submission" date="2018-10" db="EMBL/GenBank/DDBJ databases">
        <title>Draft genome sequence of Bacillus salarius IM0101, isolated from a hypersaline soil in Inner Mongolia, China.</title>
        <authorList>
            <person name="Yamprayoonswat W."/>
            <person name="Boonvisut S."/>
            <person name="Jumpathong W."/>
            <person name="Sittihan S."/>
            <person name="Ruangsuj P."/>
            <person name="Wanthongcharoen S."/>
            <person name="Thongpramul N."/>
            <person name="Pimmason S."/>
            <person name="Yu B."/>
            <person name="Yasawong M."/>
        </authorList>
    </citation>
    <scope>NUCLEOTIDE SEQUENCE [LARGE SCALE GENOMIC DNA]</scope>
    <source>
        <strain evidence="2 3">IM0101</strain>
    </source>
</reference>
<evidence type="ECO:0000256" key="1">
    <source>
        <dbReference type="SAM" id="Phobius"/>
    </source>
</evidence>
<proteinExistence type="predicted"/>
<dbReference type="EMBL" id="RBVX01000002">
    <property type="protein sequence ID" value="RSL34696.1"/>
    <property type="molecule type" value="Genomic_DNA"/>
</dbReference>
<comment type="caution">
    <text evidence="2">The sequence shown here is derived from an EMBL/GenBank/DDBJ whole genome shotgun (WGS) entry which is preliminary data.</text>
</comment>
<protein>
    <recommendedName>
        <fullName evidence="4">MFS transporter, DHA2 family, multidrug resistance protein</fullName>
    </recommendedName>
</protein>
<keyword evidence="1" id="KW-0472">Membrane</keyword>
<evidence type="ECO:0008006" key="4">
    <source>
        <dbReference type="Google" id="ProtNLM"/>
    </source>
</evidence>
<accession>A0A3R9QPE6</accession>
<dbReference type="OrthoDB" id="9764596at2"/>
<sequence>MVRLRSDGYARGYVSGSNAEQPTSAFTAIEFMFSFFPIIVALLMAVFLSFYKLDKEYPKITEELNATRQ</sequence>
<feature type="transmembrane region" description="Helical" evidence="1">
    <location>
        <begin position="31"/>
        <end position="51"/>
    </location>
</feature>
<keyword evidence="1" id="KW-0812">Transmembrane</keyword>
<dbReference type="RefSeq" id="WP_125554077.1">
    <property type="nucleotide sequence ID" value="NZ_RBVX01000002.1"/>
</dbReference>
<organism evidence="2 3">
    <name type="scientific">Salibacterium salarium</name>
    <dbReference type="NCBI Taxonomy" id="284579"/>
    <lineage>
        <taxon>Bacteria</taxon>
        <taxon>Bacillati</taxon>
        <taxon>Bacillota</taxon>
        <taxon>Bacilli</taxon>
        <taxon>Bacillales</taxon>
        <taxon>Bacillaceae</taxon>
    </lineage>
</organism>
<evidence type="ECO:0000313" key="2">
    <source>
        <dbReference type="EMBL" id="RSL34696.1"/>
    </source>
</evidence>
<keyword evidence="1" id="KW-1133">Transmembrane helix</keyword>
<evidence type="ECO:0000313" key="3">
    <source>
        <dbReference type="Proteomes" id="UP000275076"/>
    </source>
</evidence>
<dbReference type="Proteomes" id="UP000275076">
    <property type="component" value="Unassembled WGS sequence"/>
</dbReference>